<dbReference type="AlphaFoldDB" id="A0A5C1QKE6"/>
<organism evidence="3 4">
    <name type="scientific">Oceanispirochaeta crateris</name>
    <dbReference type="NCBI Taxonomy" id="2518645"/>
    <lineage>
        <taxon>Bacteria</taxon>
        <taxon>Pseudomonadati</taxon>
        <taxon>Spirochaetota</taxon>
        <taxon>Spirochaetia</taxon>
        <taxon>Spirochaetales</taxon>
        <taxon>Spirochaetaceae</taxon>
        <taxon>Oceanispirochaeta</taxon>
    </lineage>
</organism>
<sequence>MKNNKQAVLLAILAVILWSTVATAFKKSLMLLSPFDLLLLSSIWSVVLLFIVVIVQYRGFSGFILTRKTFRIYLLGGLLNPGSYYLVLFASYDLLPAQIAQPLNYTWPLMLVLLSVPILKKRPTKQDAISLAICLAGLVLISQGGNRFQMGALSLKGIFLALLSAVIWAVYWLAGQRHSGSESSSLFWNFFLVIPLLVLLKPMISPGFPPLNSSVLLWTAWVGLFEMGITFVIWGLALAKADQPARISHLVYLSPFLSLLWISLILKETIALTTVAGLFIIIIGIFVKEIRSVKN</sequence>
<protein>
    <submittedName>
        <fullName evidence="3">DMT family transporter</fullName>
    </submittedName>
</protein>
<evidence type="ECO:0000313" key="3">
    <source>
        <dbReference type="EMBL" id="QEN07064.1"/>
    </source>
</evidence>
<dbReference type="Pfam" id="PF00892">
    <property type="entry name" value="EamA"/>
    <property type="match status" value="2"/>
</dbReference>
<dbReference type="OrthoDB" id="5729944at2"/>
<dbReference type="InterPro" id="IPR000620">
    <property type="entry name" value="EamA_dom"/>
</dbReference>
<dbReference type="InterPro" id="IPR037185">
    <property type="entry name" value="EmrE-like"/>
</dbReference>
<dbReference type="Proteomes" id="UP000324209">
    <property type="component" value="Chromosome"/>
</dbReference>
<dbReference type="GO" id="GO:0016020">
    <property type="term" value="C:membrane"/>
    <property type="evidence" value="ECO:0007669"/>
    <property type="project" value="InterPro"/>
</dbReference>
<evidence type="ECO:0000313" key="4">
    <source>
        <dbReference type="Proteomes" id="UP000324209"/>
    </source>
</evidence>
<keyword evidence="1" id="KW-1133">Transmembrane helix</keyword>
<feature type="transmembrane region" description="Helical" evidence="1">
    <location>
        <begin position="246"/>
        <end position="264"/>
    </location>
</feature>
<keyword evidence="1" id="KW-0472">Membrane</keyword>
<evidence type="ECO:0000259" key="2">
    <source>
        <dbReference type="Pfam" id="PF00892"/>
    </source>
</evidence>
<feature type="transmembrane region" description="Helical" evidence="1">
    <location>
        <begin position="98"/>
        <end position="116"/>
    </location>
</feature>
<dbReference type="SUPFAM" id="SSF103481">
    <property type="entry name" value="Multidrug resistance efflux transporter EmrE"/>
    <property type="match status" value="2"/>
</dbReference>
<reference evidence="3 4" key="1">
    <citation type="submission" date="2019-02" db="EMBL/GenBank/DDBJ databases">
        <title>Complete Genome Sequence and Methylome Analysis of free living Spirochaetas.</title>
        <authorList>
            <person name="Fomenkov A."/>
            <person name="Dubinina G."/>
            <person name="Leshcheva N."/>
            <person name="Mikheeva N."/>
            <person name="Grabovich M."/>
            <person name="Vincze T."/>
            <person name="Roberts R.J."/>
        </authorList>
    </citation>
    <scope>NUCLEOTIDE SEQUENCE [LARGE SCALE GENOMIC DNA]</scope>
    <source>
        <strain evidence="3 4">K2</strain>
    </source>
</reference>
<feature type="transmembrane region" description="Helical" evidence="1">
    <location>
        <begin position="38"/>
        <end position="60"/>
    </location>
</feature>
<dbReference type="KEGG" id="ock:EXM22_03335"/>
<feature type="transmembrane region" description="Helical" evidence="1">
    <location>
        <begin position="72"/>
        <end position="92"/>
    </location>
</feature>
<dbReference type="EMBL" id="CP036150">
    <property type="protein sequence ID" value="QEN07064.1"/>
    <property type="molecule type" value="Genomic_DNA"/>
</dbReference>
<dbReference type="PANTHER" id="PTHR22911:SF137">
    <property type="entry name" value="SOLUTE CARRIER FAMILY 35 MEMBER G2-RELATED"/>
    <property type="match status" value="1"/>
</dbReference>
<feature type="domain" description="EamA" evidence="2">
    <location>
        <begin position="156"/>
        <end position="287"/>
    </location>
</feature>
<feature type="transmembrane region" description="Helical" evidence="1">
    <location>
        <begin position="270"/>
        <end position="287"/>
    </location>
</feature>
<feature type="transmembrane region" description="Helical" evidence="1">
    <location>
        <begin position="186"/>
        <end position="204"/>
    </location>
</feature>
<evidence type="ECO:0000256" key="1">
    <source>
        <dbReference type="SAM" id="Phobius"/>
    </source>
</evidence>
<proteinExistence type="predicted"/>
<feature type="transmembrane region" description="Helical" evidence="1">
    <location>
        <begin position="128"/>
        <end position="145"/>
    </location>
</feature>
<keyword evidence="4" id="KW-1185">Reference proteome</keyword>
<keyword evidence="1" id="KW-0812">Transmembrane</keyword>
<name>A0A5C1QKE6_9SPIO</name>
<feature type="transmembrane region" description="Helical" evidence="1">
    <location>
        <begin position="157"/>
        <end position="174"/>
    </location>
</feature>
<feature type="domain" description="EamA" evidence="2">
    <location>
        <begin position="7"/>
        <end position="142"/>
    </location>
</feature>
<dbReference type="RefSeq" id="WP_149485146.1">
    <property type="nucleotide sequence ID" value="NZ_CP036150.1"/>
</dbReference>
<gene>
    <name evidence="3" type="ORF">EXM22_03335</name>
</gene>
<accession>A0A5C1QKE6</accession>
<feature type="transmembrane region" description="Helical" evidence="1">
    <location>
        <begin position="216"/>
        <end position="239"/>
    </location>
</feature>
<dbReference type="PANTHER" id="PTHR22911">
    <property type="entry name" value="ACYL-MALONYL CONDENSING ENZYME-RELATED"/>
    <property type="match status" value="1"/>
</dbReference>